<dbReference type="EMBL" id="QUTG01008650">
    <property type="protein sequence ID" value="RHY80384.1"/>
    <property type="molecule type" value="Genomic_DNA"/>
</dbReference>
<evidence type="ECO:0000313" key="4">
    <source>
        <dbReference type="Proteomes" id="UP000285712"/>
    </source>
</evidence>
<evidence type="ECO:0000313" key="3">
    <source>
        <dbReference type="EMBL" id="RHY80384.1"/>
    </source>
</evidence>
<dbReference type="PANTHER" id="PTHR44167">
    <property type="entry name" value="OVARIAN-SPECIFIC SERINE/THREONINE-PROTEIN KINASE LOK-RELATED"/>
    <property type="match status" value="1"/>
</dbReference>
<comment type="caution">
    <text evidence="3">The sequence shown here is derived from an EMBL/GenBank/DDBJ whole genome shotgun (WGS) entry which is preliminary data.</text>
</comment>
<feature type="region of interest" description="Disordered" evidence="1">
    <location>
        <begin position="1"/>
        <end position="47"/>
    </location>
</feature>
<dbReference type="GO" id="GO:0044773">
    <property type="term" value="P:mitotic DNA damage checkpoint signaling"/>
    <property type="evidence" value="ECO:0007669"/>
    <property type="project" value="TreeGrafter"/>
</dbReference>
<accession>A0A418CI31</accession>
<name>A0A418CI31_APHAT</name>
<dbReference type="VEuPathDB" id="FungiDB:H257_14436"/>
<dbReference type="Pfam" id="PF00069">
    <property type="entry name" value="Pkinase"/>
    <property type="match status" value="1"/>
</dbReference>
<organism evidence="3 4">
    <name type="scientific">Aphanomyces astaci</name>
    <name type="common">Crayfish plague agent</name>
    <dbReference type="NCBI Taxonomy" id="112090"/>
    <lineage>
        <taxon>Eukaryota</taxon>
        <taxon>Sar</taxon>
        <taxon>Stramenopiles</taxon>
        <taxon>Oomycota</taxon>
        <taxon>Saprolegniomycetes</taxon>
        <taxon>Saprolegniales</taxon>
        <taxon>Verrucalvaceae</taxon>
        <taxon>Aphanomyces</taxon>
    </lineage>
</organism>
<dbReference type="GO" id="GO:0005634">
    <property type="term" value="C:nucleus"/>
    <property type="evidence" value="ECO:0007669"/>
    <property type="project" value="TreeGrafter"/>
</dbReference>
<protein>
    <recommendedName>
        <fullName evidence="2">Protein kinase domain-containing protein</fullName>
    </recommendedName>
</protein>
<proteinExistence type="predicted"/>
<feature type="region of interest" description="Disordered" evidence="1">
    <location>
        <begin position="472"/>
        <end position="498"/>
    </location>
</feature>
<dbReference type="GO" id="GO:0005524">
    <property type="term" value="F:ATP binding"/>
    <property type="evidence" value="ECO:0007669"/>
    <property type="project" value="InterPro"/>
</dbReference>
<dbReference type="GO" id="GO:0004674">
    <property type="term" value="F:protein serine/threonine kinase activity"/>
    <property type="evidence" value="ECO:0007669"/>
    <property type="project" value="TreeGrafter"/>
</dbReference>
<dbReference type="Gene3D" id="1.10.510.10">
    <property type="entry name" value="Transferase(Phosphotransferase) domain 1"/>
    <property type="match status" value="1"/>
</dbReference>
<feature type="domain" description="Protein kinase" evidence="2">
    <location>
        <begin position="94"/>
        <end position="463"/>
    </location>
</feature>
<evidence type="ECO:0000256" key="1">
    <source>
        <dbReference type="SAM" id="MobiDB-lite"/>
    </source>
</evidence>
<reference evidence="3 4" key="1">
    <citation type="submission" date="2018-08" db="EMBL/GenBank/DDBJ databases">
        <title>Aphanomyces genome sequencing and annotation.</title>
        <authorList>
            <person name="Minardi D."/>
            <person name="Oidtmann B."/>
            <person name="Van Der Giezen M."/>
            <person name="Studholme D.J."/>
        </authorList>
    </citation>
    <scope>NUCLEOTIDE SEQUENCE [LARGE SCALE GENOMIC DNA]</scope>
    <source>
        <strain evidence="3 4">Sv</strain>
    </source>
</reference>
<dbReference type="AlphaFoldDB" id="A0A418CI31"/>
<dbReference type="InterPro" id="IPR000719">
    <property type="entry name" value="Prot_kinase_dom"/>
</dbReference>
<evidence type="ECO:0000259" key="2">
    <source>
        <dbReference type="PROSITE" id="PS50011"/>
    </source>
</evidence>
<dbReference type="PANTHER" id="PTHR44167:SF24">
    <property type="entry name" value="SERINE_THREONINE-PROTEIN KINASE CHK2"/>
    <property type="match status" value="1"/>
</dbReference>
<dbReference type="PROSITE" id="PS50011">
    <property type="entry name" value="PROTEIN_KINASE_DOM"/>
    <property type="match status" value="1"/>
</dbReference>
<dbReference type="Proteomes" id="UP000285712">
    <property type="component" value="Unassembled WGS sequence"/>
</dbReference>
<sequence>MDTVNGGGKSRPVVRGGSGGRVKLRPVPASSLSTNRPKTPPTTKSSTAASILLAKAQATAAADDRQLGGYTKLKKLGVGTYVYLPYCLYVYTGYRPKRLLSPGGCGTVWQVATTETATSPERDLFALKQIPKGALCPFLGWSHDHVFVFAGDGAVASGVVEARVGLKLFPTAAVVRDKLLQGLRHHDVATPPLAATVSLSQLKATIVDGKINKEQTVILDYRPDENPPLAPSPPPSAPVNIPMYIVPLLAVVETKQDLWLVFEQGGETLHNALFDIRGEFLHGSRTYRICHRPLYEAMRDNVCLLKVRPDLFTTRIRQHLYVPPDILELLRTKHQTNHVKAYLDAHSRPHSFDMWSLGCVFLEIACGVPLWLPFKARVASKYRDDKKPLVTGGLLAATGRNADKIATRQLHVVANLRKCIRECGGMNVDSRRWVHGVDLMQRMLEIDPAQRISPTQALAHPFLASGTVVSSPPHRLTTGQGQNAPHPVNTDVATFSLR</sequence>
<dbReference type="SUPFAM" id="SSF56112">
    <property type="entry name" value="Protein kinase-like (PK-like)"/>
    <property type="match status" value="1"/>
</dbReference>
<dbReference type="InterPro" id="IPR011009">
    <property type="entry name" value="Kinase-like_dom_sf"/>
</dbReference>
<dbReference type="SMART" id="SM00220">
    <property type="entry name" value="S_TKc"/>
    <property type="match status" value="1"/>
</dbReference>
<gene>
    <name evidence="3" type="ORF">DYB35_001870</name>
</gene>